<proteinExistence type="predicted"/>
<dbReference type="AlphaFoldDB" id="A0A8J6B8D6"/>
<protein>
    <submittedName>
        <fullName evidence="1">Uncharacterized protein</fullName>
    </submittedName>
</protein>
<comment type="caution">
    <text evidence="1">The sequence shown here is derived from an EMBL/GenBank/DDBJ whole genome shotgun (WGS) entry which is preliminary data.</text>
</comment>
<sequence length="72" mass="7982">MTAVLPYVFDFIASREKGSTVCFTWSAHSSAWSHGDIKCCCTRVPWGYPDRGKHAWSNSGLAMPSLPFPALF</sequence>
<keyword evidence="2" id="KW-1185">Reference proteome</keyword>
<dbReference type="EMBL" id="WNTK01099761">
    <property type="protein sequence ID" value="KAG9460204.1"/>
    <property type="molecule type" value="Genomic_DNA"/>
</dbReference>
<dbReference type="Proteomes" id="UP000770717">
    <property type="component" value="Unassembled WGS sequence"/>
</dbReference>
<organism evidence="1 2">
    <name type="scientific">Eleutherodactylus coqui</name>
    <name type="common">Puerto Rican coqui</name>
    <dbReference type="NCBI Taxonomy" id="57060"/>
    <lineage>
        <taxon>Eukaryota</taxon>
        <taxon>Metazoa</taxon>
        <taxon>Chordata</taxon>
        <taxon>Craniata</taxon>
        <taxon>Vertebrata</taxon>
        <taxon>Euteleostomi</taxon>
        <taxon>Amphibia</taxon>
        <taxon>Batrachia</taxon>
        <taxon>Anura</taxon>
        <taxon>Neobatrachia</taxon>
        <taxon>Hyloidea</taxon>
        <taxon>Eleutherodactylidae</taxon>
        <taxon>Eleutherodactylinae</taxon>
        <taxon>Eleutherodactylus</taxon>
        <taxon>Eleutherodactylus</taxon>
    </lineage>
</organism>
<accession>A0A8J6B8D6</accession>
<evidence type="ECO:0000313" key="2">
    <source>
        <dbReference type="Proteomes" id="UP000770717"/>
    </source>
</evidence>
<evidence type="ECO:0000313" key="1">
    <source>
        <dbReference type="EMBL" id="KAG9460204.1"/>
    </source>
</evidence>
<name>A0A8J6B8D6_ELECQ</name>
<gene>
    <name evidence="1" type="ORF">GDO78_023327</name>
</gene>
<reference evidence="1" key="1">
    <citation type="thesis" date="2020" institute="ProQuest LLC" country="789 East Eisenhower Parkway, Ann Arbor, MI, USA">
        <title>Comparative Genomics and Chromosome Evolution.</title>
        <authorList>
            <person name="Mudd A.B."/>
        </authorList>
    </citation>
    <scope>NUCLEOTIDE SEQUENCE</scope>
    <source>
        <strain evidence="1">HN-11 Male</strain>
        <tissue evidence="1">Kidney and liver</tissue>
    </source>
</reference>